<accession>A0AA88PYT7</accession>
<proteinExistence type="predicted"/>
<name>A0AA88PYT7_9TELE</name>
<comment type="caution">
    <text evidence="2">The sequence shown here is derived from an EMBL/GenBank/DDBJ whole genome shotgun (WGS) entry which is preliminary data.</text>
</comment>
<protein>
    <submittedName>
        <fullName evidence="2">Uncharacterized protein</fullName>
    </submittedName>
</protein>
<feature type="compositionally biased region" description="Acidic residues" evidence="1">
    <location>
        <begin position="1"/>
        <end position="13"/>
    </location>
</feature>
<reference evidence="2" key="1">
    <citation type="submission" date="2023-08" db="EMBL/GenBank/DDBJ databases">
        <title>Chromosome-level Genome Assembly of mud carp (Cirrhinus molitorella).</title>
        <authorList>
            <person name="Liu H."/>
        </authorList>
    </citation>
    <scope>NUCLEOTIDE SEQUENCE</scope>
    <source>
        <strain evidence="2">Prfri</strain>
        <tissue evidence="2">Muscle</tissue>
    </source>
</reference>
<dbReference type="Proteomes" id="UP001187343">
    <property type="component" value="Unassembled WGS sequence"/>
</dbReference>
<keyword evidence="3" id="KW-1185">Reference proteome</keyword>
<dbReference type="EMBL" id="JAUYZG010000004">
    <property type="protein sequence ID" value="KAK2908946.1"/>
    <property type="molecule type" value="Genomic_DNA"/>
</dbReference>
<feature type="region of interest" description="Disordered" evidence="1">
    <location>
        <begin position="1"/>
        <end position="26"/>
    </location>
</feature>
<gene>
    <name evidence="2" type="ORF">Q8A67_004783</name>
</gene>
<evidence type="ECO:0000313" key="2">
    <source>
        <dbReference type="EMBL" id="KAK2908946.1"/>
    </source>
</evidence>
<evidence type="ECO:0000256" key="1">
    <source>
        <dbReference type="SAM" id="MobiDB-lite"/>
    </source>
</evidence>
<organism evidence="2 3">
    <name type="scientific">Cirrhinus molitorella</name>
    <name type="common">mud carp</name>
    <dbReference type="NCBI Taxonomy" id="172907"/>
    <lineage>
        <taxon>Eukaryota</taxon>
        <taxon>Metazoa</taxon>
        <taxon>Chordata</taxon>
        <taxon>Craniata</taxon>
        <taxon>Vertebrata</taxon>
        <taxon>Euteleostomi</taxon>
        <taxon>Actinopterygii</taxon>
        <taxon>Neopterygii</taxon>
        <taxon>Teleostei</taxon>
        <taxon>Ostariophysi</taxon>
        <taxon>Cypriniformes</taxon>
        <taxon>Cyprinidae</taxon>
        <taxon>Labeoninae</taxon>
        <taxon>Labeonini</taxon>
        <taxon>Cirrhinus</taxon>
    </lineage>
</organism>
<sequence>MRTTDDDTVEGAEESTTHCSTAKGSRSGRRRLPAWLLPRHFATQHTVPFPAAIRIATKEQISSKRVPALFQMPRRCCHAYDSYSERALCLGTAHAEAALNETECPHCEDMSLVFLRSRAALFRARPRFSRPPALFLPGICEEKAVGQRTSSARLRVSSRRLSTRVSRPRLLKKLLVSPLSAGLGDRNCGVRN</sequence>
<dbReference type="AlphaFoldDB" id="A0AA88PYT7"/>
<evidence type="ECO:0000313" key="3">
    <source>
        <dbReference type="Proteomes" id="UP001187343"/>
    </source>
</evidence>